<evidence type="ECO:0000256" key="2">
    <source>
        <dbReference type="ARBA" id="ARBA00023004"/>
    </source>
</evidence>
<feature type="domain" description="JmjC" evidence="4">
    <location>
        <begin position="315"/>
        <end position="410"/>
    </location>
</feature>
<keyword evidence="6" id="KW-1185">Reference proteome</keyword>
<proteinExistence type="predicted"/>
<dbReference type="EMBL" id="JAAOAN010001273">
    <property type="protein sequence ID" value="KAF5696091.1"/>
    <property type="molecule type" value="Genomic_DNA"/>
</dbReference>
<evidence type="ECO:0000313" key="5">
    <source>
        <dbReference type="EMBL" id="KAF5696091.1"/>
    </source>
</evidence>
<evidence type="ECO:0000256" key="1">
    <source>
        <dbReference type="ARBA" id="ARBA00022723"/>
    </source>
</evidence>
<dbReference type="GO" id="GO:0000785">
    <property type="term" value="C:chromatin"/>
    <property type="evidence" value="ECO:0007669"/>
    <property type="project" value="TreeGrafter"/>
</dbReference>
<evidence type="ECO:0000259" key="4">
    <source>
        <dbReference type="Pfam" id="PF02373"/>
    </source>
</evidence>
<comment type="caution">
    <text evidence="5">The sequence shown here is derived from an EMBL/GenBank/DDBJ whole genome shotgun (WGS) entry which is preliminary data.</text>
</comment>
<dbReference type="AlphaFoldDB" id="A0A8H5XM83"/>
<name>A0A8H5XM83_9HYPO</name>
<feature type="compositionally biased region" description="Polar residues" evidence="3">
    <location>
        <begin position="465"/>
        <end position="474"/>
    </location>
</feature>
<dbReference type="InterPro" id="IPR003347">
    <property type="entry name" value="JmjC_dom"/>
</dbReference>
<dbReference type="GO" id="GO:0008168">
    <property type="term" value="F:methyltransferase activity"/>
    <property type="evidence" value="ECO:0007669"/>
    <property type="project" value="UniProtKB-KW"/>
</dbReference>
<keyword evidence="5" id="KW-0489">Methyltransferase</keyword>
<dbReference type="Proteomes" id="UP000544331">
    <property type="component" value="Unassembled WGS sequence"/>
</dbReference>
<reference evidence="5 6" key="1">
    <citation type="submission" date="2020-05" db="EMBL/GenBank/DDBJ databases">
        <title>Identification and distribution of gene clusters putatively required for synthesis of sphingolipid metabolism inhibitors in phylogenetically diverse species of the filamentous fungus Fusarium.</title>
        <authorList>
            <person name="Kim H.-S."/>
            <person name="Busman M."/>
            <person name="Brown D.W."/>
            <person name="Divon H."/>
            <person name="Uhlig S."/>
            <person name="Proctor R.H."/>
        </authorList>
    </citation>
    <scope>NUCLEOTIDE SEQUENCE [LARGE SCALE GENOMIC DNA]</scope>
    <source>
        <strain evidence="5 6">NRRL 66235</strain>
    </source>
</reference>
<dbReference type="Pfam" id="PF02373">
    <property type="entry name" value="JmjC"/>
    <property type="match status" value="1"/>
</dbReference>
<dbReference type="GO" id="GO:0006355">
    <property type="term" value="P:regulation of DNA-templated transcription"/>
    <property type="evidence" value="ECO:0007669"/>
    <property type="project" value="TreeGrafter"/>
</dbReference>
<feature type="compositionally biased region" description="Polar residues" evidence="3">
    <location>
        <begin position="72"/>
        <end position="81"/>
    </location>
</feature>
<keyword evidence="5" id="KW-0808">Transferase</keyword>
<dbReference type="Gene3D" id="2.60.120.650">
    <property type="entry name" value="Cupin"/>
    <property type="match status" value="1"/>
</dbReference>
<keyword evidence="1" id="KW-0479">Metal-binding</keyword>
<feature type="region of interest" description="Disordered" evidence="3">
    <location>
        <begin position="438"/>
        <end position="503"/>
    </location>
</feature>
<feature type="region of interest" description="Disordered" evidence="3">
    <location>
        <begin position="48"/>
        <end position="83"/>
    </location>
</feature>
<dbReference type="PANTHER" id="PTHR10694:SF33">
    <property type="entry name" value="LYSINE-SPECIFIC DEMETHYLASE 5"/>
    <property type="match status" value="1"/>
</dbReference>
<accession>A0A8H5XM83</accession>
<dbReference type="GO" id="GO:0032259">
    <property type="term" value="P:methylation"/>
    <property type="evidence" value="ECO:0007669"/>
    <property type="project" value="UniProtKB-KW"/>
</dbReference>
<keyword evidence="2" id="KW-0408">Iron</keyword>
<dbReference type="OrthoDB" id="5100964at2759"/>
<dbReference type="GO" id="GO:0034647">
    <property type="term" value="F:histone H3K4me/H3K4me2/H3K4me3 demethylase activity"/>
    <property type="evidence" value="ECO:0007669"/>
    <property type="project" value="TreeGrafter"/>
</dbReference>
<evidence type="ECO:0000313" key="6">
    <source>
        <dbReference type="Proteomes" id="UP000544331"/>
    </source>
</evidence>
<dbReference type="GO" id="GO:0005634">
    <property type="term" value="C:nucleus"/>
    <property type="evidence" value="ECO:0007669"/>
    <property type="project" value="TreeGrafter"/>
</dbReference>
<evidence type="ECO:0000256" key="3">
    <source>
        <dbReference type="SAM" id="MobiDB-lite"/>
    </source>
</evidence>
<feature type="region of interest" description="Disordered" evidence="3">
    <location>
        <begin position="102"/>
        <end position="137"/>
    </location>
</feature>
<gene>
    <name evidence="5" type="ORF">FMUND_15789</name>
</gene>
<feature type="compositionally biased region" description="Polar residues" evidence="3">
    <location>
        <begin position="103"/>
        <end position="120"/>
    </location>
</feature>
<protein>
    <submittedName>
        <fullName evidence="5">Lysine specific demethylase 4c</fullName>
    </submittedName>
</protein>
<dbReference type="PANTHER" id="PTHR10694">
    <property type="entry name" value="LYSINE-SPECIFIC DEMETHYLASE"/>
    <property type="match status" value="1"/>
</dbReference>
<dbReference type="GO" id="GO:0046872">
    <property type="term" value="F:metal ion binding"/>
    <property type="evidence" value="ECO:0007669"/>
    <property type="project" value="UniProtKB-KW"/>
</dbReference>
<organism evidence="5 6">
    <name type="scientific">Fusarium mundagurra</name>
    <dbReference type="NCBI Taxonomy" id="1567541"/>
    <lineage>
        <taxon>Eukaryota</taxon>
        <taxon>Fungi</taxon>
        <taxon>Dikarya</taxon>
        <taxon>Ascomycota</taxon>
        <taxon>Pezizomycotina</taxon>
        <taxon>Sordariomycetes</taxon>
        <taxon>Hypocreomycetidae</taxon>
        <taxon>Hypocreales</taxon>
        <taxon>Nectriaceae</taxon>
        <taxon>Fusarium</taxon>
        <taxon>Fusarium fujikuroi species complex</taxon>
    </lineage>
</organism>
<sequence length="853" mass="94790">MSANDTLLGDNPEPLTLHVERLHLLVAHLEGPQADEIRQCVEAIRSHPELEQRATSARVPSPRSGRARSETGFVQRQTSAERPTETIITPAPTATTAIIARNGGSSLGSKTATTTVSAENASPDDVTEETDTTAPAELPCLDHKSLGKNLVPALEKLIIQSSISNEVLIPHPDNVDFEAFRKAINIKSPECQQATVQYKQGSAGQGSCFTSGKSDGGFKWPDFNRAINKVPSIEEAKVWLDKVINNPPKGTISYYTGHARKIQHQSLLDPGQRVRDEPLLEDLWEPHYHFGDDMSCAIMHTEDMSSTDKDGTVHGLRSANAVLVGIKIWVLISPEAEAKFESFIEKNWSIGKCDRAISHLQILVSPSRLDAEGIAYTIKIGYPGSLIVTEQAQHHMVINMGPCMAESVNFALTGDSVCSPDFAKCNKDDLNFSHLARGVPAPAVPNKRKQNEKQVHAQPNKRRNPTTPIAQPFQTREPRDRATLEQAADAVPSPTAKTRESRGRAALEQVADQLRSAGYVFITPIISDTLPSNRIYRLMCSFMSRTTITAFYDMAELWNSDTSPIRRTTHAKAKTWSERLAMVEKLASNKKLSEYLTRYHQLHLDLKRDAKKLGQTRLTCELKKKMQEEEGMTPEALTYHLALGKKWKELCDIHCSLLPLTSCYVKNMGTKLSTSDLLSESERNELKMMMENITQNETAQKLLRATEAFVNAVEQGEKVEFGRDIAGEATAEIFSLKVSRLLPIDMGMGMARLGGQLNAHDFYDATATPPPRRLLHELTKSLSNVKRSLLLQAIFVSRPVGTVQRWCSRVSYFIGQLKFFVTINPELPYYQGPAPPDQYLARLMGARPKNHID</sequence>
<dbReference type="SUPFAM" id="SSF51197">
    <property type="entry name" value="Clavaminate synthase-like"/>
    <property type="match status" value="1"/>
</dbReference>